<evidence type="ECO:0000256" key="1">
    <source>
        <dbReference type="ARBA" id="ARBA00003121"/>
    </source>
</evidence>
<dbReference type="PIRSF" id="PIRSF000726">
    <property type="entry name" value="Asp_kin"/>
    <property type="match status" value="1"/>
</dbReference>
<dbReference type="InterPro" id="IPR018042">
    <property type="entry name" value="Aspartate_kinase_CS"/>
</dbReference>
<proteinExistence type="inferred from homology"/>
<feature type="binding site" evidence="14">
    <location>
        <begin position="178"/>
        <end position="179"/>
    </location>
    <ligand>
        <name>ATP</name>
        <dbReference type="ChEBI" id="CHEBI:30616"/>
    </ligand>
</feature>
<dbReference type="Gene3D" id="3.30.2130.10">
    <property type="entry name" value="VC0802-like"/>
    <property type="match status" value="1"/>
</dbReference>
<accession>C6PQW1</accession>
<dbReference type="InterPro" id="IPR005260">
    <property type="entry name" value="Asp_kin_monofn"/>
</dbReference>
<comment type="caution">
    <text evidence="19">The sequence shown here is derived from an EMBL/GenBank/DDBJ whole genome shotgun (WGS) entry which is preliminary data.</text>
</comment>
<keyword evidence="12" id="KW-0457">Lysine biosynthesis</keyword>
<evidence type="ECO:0000256" key="9">
    <source>
        <dbReference type="ARBA" id="ARBA00022777"/>
    </source>
</evidence>
<dbReference type="GO" id="GO:0009089">
    <property type="term" value="P:lysine biosynthetic process via diaminopimelate"/>
    <property type="evidence" value="ECO:0007669"/>
    <property type="project" value="UniProtKB-UniPathway"/>
</dbReference>
<dbReference type="PROSITE" id="PS00324">
    <property type="entry name" value="ASPARTOKINASE"/>
    <property type="match status" value="1"/>
</dbReference>
<keyword evidence="10 14" id="KW-0067">ATP-binding</keyword>
<dbReference type="eggNOG" id="COG0527">
    <property type="taxonomic scope" value="Bacteria"/>
</dbReference>
<dbReference type="GO" id="GO:0009090">
    <property type="term" value="P:homoserine biosynthetic process"/>
    <property type="evidence" value="ECO:0007669"/>
    <property type="project" value="TreeGrafter"/>
</dbReference>
<feature type="binding site" evidence="14">
    <location>
        <begin position="7"/>
        <end position="10"/>
    </location>
    <ligand>
        <name>ATP</name>
        <dbReference type="ChEBI" id="CHEBI:30616"/>
    </ligand>
</feature>
<dbReference type="EC" id="2.7.2.4" evidence="15"/>
<dbReference type="AlphaFoldDB" id="C6PQW1"/>
<dbReference type="GO" id="GO:0005829">
    <property type="term" value="C:cytosol"/>
    <property type="evidence" value="ECO:0007669"/>
    <property type="project" value="TreeGrafter"/>
</dbReference>
<evidence type="ECO:0000256" key="6">
    <source>
        <dbReference type="ARBA" id="ARBA00022605"/>
    </source>
</evidence>
<dbReference type="EMBL" id="ACVI01000014">
    <property type="protein sequence ID" value="EET88325.1"/>
    <property type="molecule type" value="Genomic_DNA"/>
</dbReference>
<dbReference type="OrthoDB" id="9799110at2"/>
<feature type="binding site" evidence="14">
    <location>
        <begin position="214"/>
        <end position="215"/>
    </location>
    <ligand>
        <name>ATP</name>
        <dbReference type="ChEBI" id="CHEBI:30616"/>
    </ligand>
</feature>
<dbReference type="SUPFAM" id="SSF53633">
    <property type="entry name" value="Carbamate kinase-like"/>
    <property type="match status" value="1"/>
</dbReference>
<dbReference type="PANTHER" id="PTHR21499:SF3">
    <property type="entry name" value="ASPARTOKINASE"/>
    <property type="match status" value="1"/>
</dbReference>
<dbReference type="STRING" id="536227.Ccar_00940"/>
<evidence type="ECO:0000256" key="13">
    <source>
        <dbReference type="ARBA" id="ARBA00047872"/>
    </source>
</evidence>
<evidence type="ECO:0000313" key="20">
    <source>
        <dbReference type="Proteomes" id="UP000004198"/>
    </source>
</evidence>
<dbReference type="Pfam" id="PF13840">
    <property type="entry name" value="ACT_7"/>
    <property type="match status" value="1"/>
</dbReference>
<evidence type="ECO:0000256" key="3">
    <source>
        <dbReference type="ARBA" id="ARBA00004986"/>
    </source>
</evidence>
<protein>
    <recommendedName>
        <fullName evidence="15">Aspartokinase</fullName>
        <ecNumber evidence="15">2.7.2.4</ecNumber>
    </recommendedName>
</protein>
<evidence type="ECO:0000256" key="10">
    <source>
        <dbReference type="ARBA" id="ARBA00022840"/>
    </source>
</evidence>
<feature type="domain" description="CASTOR ACT" evidence="18">
    <location>
        <begin position="332"/>
        <end position="394"/>
    </location>
</feature>
<dbReference type="InterPro" id="IPR027795">
    <property type="entry name" value="CASTOR_ACT_dom"/>
</dbReference>
<dbReference type="InterPro" id="IPR036393">
    <property type="entry name" value="AceGlu_kinase-like_sf"/>
</dbReference>
<evidence type="ECO:0000256" key="12">
    <source>
        <dbReference type="ARBA" id="ARBA00023154"/>
    </source>
</evidence>
<comment type="function">
    <text evidence="1">Catalyzes the phosphorylation of the beta-carboxyl group of aspartic acid with ATP to yield 4-phospho-L-aspartate, which is involved in the branched biosynthetic pathway leading to the biosynthesis of amino acids threonine, isoleucine and methionine.</text>
</comment>
<evidence type="ECO:0000256" key="5">
    <source>
        <dbReference type="ARBA" id="ARBA00010122"/>
    </source>
</evidence>
<dbReference type="PANTHER" id="PTHR21499">
    <property type="entry name" value="ASPARTATE KINASE"/>
    <property type="match status" value="1"/>
</dbReference>
<feature type="binding site" evidence="14">
    <location>
        <position position="189"/>
    </location>
    <ligand>
        <name>ATP</name>
        <dbReference type="ChEBI" id="CHEBI:30616"/>
    </ligand>
</feature>
<feature type="binding site" evidence="14">
    <location>
        <position position="52"/>
    </location>
    <ligand>
        <name>substrate</name>
    </ligand>
</feature>
<dbReference type="UniPathway" id="UPA00051">
    <property type="reaction ID" value="UER00462"/>
</dbReference>
<dbReference type="InterPro" id="IPR001048">
    <property type="entry name" value="Asp/Glu/Uridylate_kinase"/>
</dbReference>
<evidence type="ECO:0000259" key="18">
    <source>
        <dbReference type="Pfam" id="PF13840"/>
    </source>
</evidence>
<gene>
    <name evidence="19" type="ORF">CcarbDRAFT_1178</name>
</gene>
<dbReference type="GO" id="GO:0009088">
    <property type="term" value="P:threonine biosynthetic process"/>
    <property type="evidence" value="ECO:0007669"/>
    <property type="project" value="UniProtKB-UniPathway"/>
</dbReference>
<keyword evidence="6 16" id="KW-0028">Amino-acid biosynthesis</keyword>
<keyword evidence="7 15" id="KW-0808">Transferase</keyword>
<evidence type="ECO:0000256" key="14">
    <source>
        <dbReference type="PIRSR" id="PIRSR000726-1"/>
    </source>
</evidence>
<dbReference type="GO" id="GO:0005524">
    <property type="term" value="F:ATP binding"/>
    <property type="evidence" value="ECO:0007669"/>
    <property type="project" value="UniProtKB-KW"/>
</dbReference>
<reference evidence="19 20" key="1">
    <citation type="submission" date="2009-06" db="EMBL/GenBank/DDBJ databases">
        <title>The draft genome of Clostridium carboxidivorans P7.</title>
        <authorList>
            <consortium name="US DOE Joint Genome Institute (JGI-PGF)"/>
            <person name="Lucas S."/>
            <person name="Copeland A."/>
            <person name="Lapidus A."/>
            <person name="Glavina del Rio T."/>
            <person name="Tice H."/>
            <person name="Bruce D."/>
            <person name="Goodwin L."/>
            <person name="Pitluck S."/>
            <person name="Larimer F."/>
            <person name="Land M.L."/>
            <person name="Hauser L."/>
            <person name="Hemme C.L."/>
        </authorList>
    </citation>
    <scope>NUCLEOTIDE SEQUENCE [LARGE SCALE GENOMIC DNA]</scope>
    <source>
        <strain evidence="19 20">P7</strain>
    </source>
</reference>
<keyword evidence="9 15" id="KW-0418">Kinase</keyword>
<comment type="pathway">
    <text evidence="4 16">Amino-acid biosynthesis; L-threonine biosynthesis; L-threonine from L-aspartate: step 1/5.</text>
</comment>
<feature type="domain" description="Aspartate/glutamate/uridylate kinase" evidence="17">
    <location>
        <begin position="3"/>
        <end position="235"/>
    </location>
</feature>
<comment type="pathway">
    <text evidence="2 16">Amino-acid biosynthesis; L-lysine biosynthesis via DAP pathway; (S)-tetrahydrodipicolinate from L-aspartate: step 1/4.</text>
</comment>
<keyword evidence="20" id="KW-1185">Reference proteome</keyword>
<dbReference type="Pfam" id="PF00696">
    <property type="entry name" value="AA_kinase"/>
    <property type="match status" value="1"/>
</dbReference>
<dbReference type="PATRIC" id="fig|536227.13.peg.214"/>
<dbReference type="NCBIfam" id="NF006068">
    <property type="entry name" value="PRK08210.1"/>
    <property type="match status" value="1"/>
</dbReference>
<dbReference type="SUPFAM" id="SSF55021">
    <property type="entry name" value="ACT-like"/>
    <property type="match status" value="1"/>
</dbReference>
<dbReference type="KEGG" id="cck:Ccar_00940"/>
<dbReference type="RefSeq" id="WP_007060063.1">
    <property type="nucleotide sequence ID" value="NZ_ACVI01000014.1"/>
</dbReference>
<dbReference type="UniPathway" id="UPA00034">
    <property type="reaction ID" value="UER00015"/>
</dbReference>
<evidence type="ECO:0000256" key="15">
    <source>
        <dbReference type="RuleBase" id="RU003448"/>
    </source>
</evidence>
<dbReference type="Gene3D" id="3.40.1160.10">
    <property type="entry name" value="Acetylglutamate kinase-like"/>
    <property type="match status" value="1"/>
</dbReference>
<dbReference type="InterPro" id="IPR045865">
    <property type="entry name" value="ACT-like_dom_sf"/>
</dbReference>
<feature type="binding site" evidence="14">
    <location>
        <position position="79"/>
    </location>
    <ligand>
        <name>substrate</name>
    </ligand>
</feature>
<organism evidence="19 20">
    <name type="scientific">Clostridium carboxidivorans P7</name>
    <dbReference type="NCBI Taxonomy" id="536227"/>
    <lineage>
        <taxon>Bacteria</taxon>
        <taxon>Bacillati</taxon>
        <taxon>Bacillota</taxon>
        <taxon>Clostridia</taxon>
        <taxon>Eubacteriales</taxon>
        <taxon>Clostridiaceae</taxon>
        <taxon>Clostridium</taxon>
    </lineage>
</organism>
<dbReference type="GO" id="GO:0004072">
    <property type="term" value="F:aspartate kinase activity"/>
    <property type="evidence" value="ECO:0007669"/>
    <property type="project" value="UniProtKB-EC"/>
</dbReference>
<dbReference type="UniPathway" id="UPA00050">
    <property type="reaction ID" value="UER00461"/>
</dbReference>
<evidence type="ECO:0000313" key="19">
    <source>
        <dbReference type="EMBL" id="EET88325.1"/>
    </source>
</evidence>
<keyword evidence="11" id="KW-0220">Diaminopimelate biosynthesis</keyword>
<evidence type="ECO:0000256" key="11">
    <source>
        <dbReference type="ARBA" id="ARBA00022915"/>
    </source>
</evidence>
<evidence type="ECO:0000256" key="16">
    <source>
        <dbReference type="RuleBase" id="RU004249"/>
    </source>
</evidence>
<comment type="pathway">
    <text evidence="3 16">Amino-acid biosynthesis; L-methionine biosynthesis via de novo pathway; L-homoserine from L-aspartate: step 1/3.</text>
</comment>
<dbReference type="NCBIfam" id="TIGR00657">
    <property type="entry name" value="asp_kinases"/>
    <property type="match status" value="1"/>
</dbReference>
<dbReference type="InterPro" id="IPR001341">
    <property type="entry name" value="Asp_kinase"/>
</dbReference>
<dbReference type="GO" id="GO:0019877">
    <property type="term" value="P:diaminopimelate biosynthetic process"/>
    <property type="evidence" value="ECO:0007669"/>
    <property type="project" value="UniProtKB-KW"/>
</dbReference>
<evidence type="ECO:0000256" key="4">
    <source>
        <dbReference type="ARBA" id="ARBA00005139"/>
    </source>
</evidence>
<dbReference type="Proteomes" id="UP000004198">
    <property type="component" value="Unassembled WGS sequence"/>
</dbReference>
<name>C6PQW1_9CLOT</name>
<comment type="similarity">
    <text evidence="5 15">Belongs to the aspartokinase family.</text>
</comment>
<evidence type="ECO:0000256" key="8">
    <source>
        <dbReference type="ARBA" id="ARBA00022741"/>
    </source>
</evidence>
<evidence type="ECO:0000259" key="17">
    <source>
        <dbReference type="Pfam" id="PF00696"/>
    </source>
</evidence>
<keyword evidence="8 14" id="KW-0547">Nucleotide-binding</keyword>
<comment type="catalytic activity">
    <reaction evidence="13 15">
        <text>L-aspartate + ATP = 4-phospho-L-aspartate + ADP</text>
        <dbReference type="Rhea" id="RHEA:23776"/>
        <dbReference type="ChEBI" id="CHEBI:29991"/>
        <dbReference type="ChEBI" id="CHEBI:30616"/>
        <dbReference type="ChEBI" id="CHEBI:57535"/>
        <dbReference type="ChEBI" id="CHEBI:456216"/>
        <dbReference type="EC" id="2.7.2.4"/>
    </reaction>
</comment>
<evidence type="ECO:0000256" key="2">
    <source>
        <dbReference type="ARBA" id="ARBA00004766"/>
    </source>
</evidence>
<sequence>MNILVQKFGGTSVSTHERRLMVVDKILKAKEEGFSPVVIVSAMGRKGQPYATDTLLSLIGEEFKNSNKLATDLLMSCGEIVSTVVMSEELNKKNLQAVPLTGGQAGIVTSDNYNDASVLRVDTDNIMNIIKEGKIPVVAGFQGRSEKGFITTLGRGGSDVTASLLGVALKAEEVQIYTDVDGIMTADPRIVSDALLIEKIGYNEVFQFADQGAKVIHPRAVEVAMKGNIPLVIKNTLNECKGTIISNDVIPNSHNVITGITSMGDRVQVTVEFAQNRNNENYHILLDELANDMISIDLINVFPKEKIFTIDEKDMENFKIVMENLGLKYSFVEHCTKIAVIGSRMRGIPGVMAKILKALLMNNVEVLQTADSHTTIWCLVEDKDADNAINSLHSEFKLGKE</sequence>
<evidence type="ECO:0000256" key="7">
    <source>
        <dbReference type="ARBA" id="ARBA00022679"/>
    </source>
</evidence>